<dbReference type="PANTHER" id="PTHR47036:SF1">
    <property type="entry name" value="COBALT-FACTOR III C(17)-METHYLTRANSFERASE-RELATED"/>
    <property type="match status" value="1"/>
</dbReference>
<keyword evidence="5" id="KW-0949">S-adenosyl-L-methionine</keyword>
<dbReference type="UniPathway" id="UPA00148"/>
<dbReference type="InterPro" id="IPR014776">
    <property type="entry name" value="4pyrrole_Mease_sub2"/>
</dbReference>
<organism evidence="10 11">
    <name type="scientific">Propionibacterium acidifaciens F0233</name>
    <dbReference type="NCBI Taxonomy" id="553198"/>
    <lineage>
        <taxon>Bacteria</taxon>
        <taxon>Bacillati</taxon>
        <taxon>Actinomycetota</taxon>
        <taxon>Actinomycetes</taxon>
        <taxon>Propionibacteriales</taxon>
        <taxon>Propionibacteriaceae</taxon>
        <taxon>Propionibacterium</taxon>
    </lineage>
</organism>
<dbReference type="InterPro" id="IPR000878">
    <property type="entry name" value="4pyrrol_Mease"/>
</dbReference>
<sequence>MIRVHGYLGRIDERLRREAAAADLVVGGRRHLDALAVPEDRRLVLGPIGPAVEAMRALPGDARVVVVASGDPLFFGVVRRLRAAGLAVEVVPEITSVQAAFAAVAVPWDDAQIVNAHSRGIDAAVRVARNHPKVAVLTAPGRGVREIAEALRGAGKTYVVAARMGEPDERVDVLSEDRALALGAGEVPGLHVVLVLDHRPDEAAVLGVTPEIAGDAAEPADDEQRPGRNRAADGSDREPIIGQVCTTGRARANADRIDEALSVVSKRYVGGAAAGLAAAWGECDLIVSHLALGATARMIAPFLADKRTDPGVVVVDEAGRFAIPLVGGHIGGANELARRIADGIGATAVVSTATDSLGLPALDQLGWAVSGDVAAVTGALLEGRPVDWVRERLWRVPPLPDTVRVTGPREAPAAADGLDASDGPEGADGRPPAVARVVVTDGLEVPASGLPTVVLRPDSLVVGMGCNRGTDVEELRGLLEETLADAGLAVESVAALCSADVKVGERGLIRLAAELGVPYRVFDAATLDAQDAPTVSEVVRAEVGTGSVSEASVLAAGARLVVPKRKSRNATCALGRIPARGVLHVVGLGPGSRDLLTPRARDAVRNANLVVGYGPYVRQIRDLVSPNADVLATRMGTEEQRTAAAIDAARRGLDVAFVCGGDPAIYAMASPTLEMGTDGIDVDIVPGVTAELAVSGILGAPLGHDHATISLSDLHTDWELICKRVRAAAEGDFVITFYNPRSRTRTHHLPDALAIIAQHRGPDTPVACVAQAERPQQKVTMSTLAEFRPEWVDMNTMVIVGSDTTRFVTSGDGRRMIVTPRDYHWMEGRVSGENRLNYRHQDRPRMSRAEYRGRTEEK</sequence>
<dbReference type="SUPFAM" id="SSF159672">
    <property type="entry name" value="CbiG N-terminal domain-like"/>
    <property type="match status" value="1"/>
</dbReference>
<dbReference type="Gene3D" id="3.40.1010.10">
    <property type="entry name" value="Cobalt-precorrin-4 Transmethylase, Domain 1"/>
    <property type="match status" value="2"/>
</dbReference>
<feature type="domain" description="Tetrapyrrole methylase" evidence="7">
    <location>
        <begin position="14"/>
        <end position="171"/>
    </location>
</feature>
<feature type="domain" description="Cobalamin synthesis G N-terminal" evidence="9">
    <location>
        <begin position="276"/>
        <end position="355"/>
    </location>
</feature>
<dbReference type="InterPro" id="IPR035996">
    <property type="entry name" value="4pyrrol_Methylase_sf"/>
</dbReference>
<dbReference type="AlphaFoldDB" id="U2S4C5"/>
<keyword evidence="11" id="KW-1185">Reference proteome</keyword>
<dbReference type="RefSeq" id="WP_021797323.1">
    <property type="nucleotide sequence ID" value="NZ_ACVN02000150.1"/>
</dbReference>
<evidence type="ECO:0000313" key="10">
    <source>
        <dbReference type="EMBL" id="ERK57632.1"/>
    </source>
</evidence>
<dbReference type="GO" id="GO:0030789">
    <property type="term" value="F:precorrin-3B C17-methyltransferase activity"/>
    <property type="evidence" value="ECO:0007669"/>
    <property type="project" value="UniProtKB-EC"/>
</dbReference>
<dbReference type="InterPro" id="IPR051810">
    <property type="entry name" value="Precorrin_MeTrfase"/>
</dbReference>
<dbReference type="GO" id="GO:0008276">
    <property type="term" value="F:protein methyltransferase activity"/>
    <property type="evidence" value="ECO:0007669"/>
    <property type="project" value="InterPro"/>
</dbReference>
<feature type="domain" description="CobE/GbiG C-terminal" evidence="8">
    <location>
        <begin position="460"/>
        <end position="574"/>
    </location>
</feature>
<feature type="region of interest" description="Disordered" evidence="6">
    <location>
        <begin position="836"/>
        <end position="858"/>
    </location>
</feature>
<feature type="compositionally biased region" description="Basic and acidic residues" evidence="6">
    <location>
        <begin position="839"/>
        <end position="858"/>
    </location>
</feature>
<dbReference type="NCBIfam" id="TIGR02467">
    <property type="entry name" value="CbiE"/>
    <property type="match status" value="1"/>
</dbReference>
<gene>
    <name evidence="10" type="ORF">HMPREF0682_0716</name>
</gene>
<dbReference type="SUPFAM" id="SSF53790">
    <property type="entry name" value="Tetrapyrrole methylase"/>
    <property type="match status" value="2"/>
</dbReference>
<dbReference type="Gene3D" id="3.40.50.11220">
    <property type="match status" value="1"/>
</dbReference>
<dbReference type="Gene3D" id="3.30.420.180">
    <property type="entry name" value="CobE/GbiG C-terminal domain"/>
    <property type="match status" value="1"/>
</dbReference>
<evidence type="ECO:0000256" key="5">
    <source>
        <dbReference type="ARBA" id="ARBA00022691"/>
    </source>
</evidence>
<dbReference type="EC" id="2.1.1.132" evidence="10"/>
<dbReference type="GeneID" id="95358916"/>
<feature type="compositionally biased region" description="Basic and acidic residues" evidence="6">
    <location>
        <begin position="222"/>
        <end position="236"/>
    </location>
</feature>
<evidence type="ECO:0000256" key="6">
    <source>
        <dbReference type="SAM" id="MobiDB-lite"/>
    </source>
</evidence>
<dbReference type="InterPro" id="IPR038029">
    <property type="entry name" value="GbiG_N_sf"/>
</dbReference>
<protein>
    <submittedName>
        <fullName evidence="10">Uncharacterized protein</fullName>
        <ecNumber evidence="10">2.1.1.131</ecNumber>
        <ecNumber evidence="10">2.1.1.132</ecNumber>
    </submittedName>
</protein>
<dbReference type="Pfam" id="PF11760">
    <property type="entry name" value="CbiG_N"/>
    <property type="match status" value="1"/>
</dbReference>
<dbReference type="GO" id="GO:0009236">
    <property type="term" value="P:cobalamin biosynthetic process"/>
    <property type="evidence" value="ECO:0007669"/>
    <property type="project" value="UniProtKB-UniPathway"/>
</dbReference>
<dbReference type="GO" id="GO:0046025">
    <property type="term" value="F:precorrin-6Y C5,15-methyltransferase (decarboxylating) activity"/>
    <property type="evidence" value="ECO:0007669"/>
    <property type="project" value="UniProtKB-EC"/>
</dbReference>
<evidence type="ECO:0000259" key="8">
    <source>
        <dbReference type="Pfam" id="PF01890"/>
    </source>
</evidence>
<name>U2S4C5_9ACTN</name>
<dbReference type="InterPro" id="IPR002750">
    <property type="entry name" value="CobE/GbiG_C"/>
</dbReference>
<proteinExistence type="predicted"/>
<dbReference type="Proteomes" id="UP000017052">
    <property type="component" value="Unassembled WGS sequence"/>
</dbReference>
<dbReference type="InterPro" id="IPR012818">
    <property type="entry name" value="CbiE"/>
</dbReference>
<comment type="caution">
    <text evidence="10">The sequence shown here is derived from an EMBL/GenBank/DDBJ whole genome shotgun (WGS) entry which is preliminary data.</text>
</comment>
<accession>U2S4C5</accession>
<dbReference type="InterPro" id="IPR014777">
    <property type="entry name" value="4pyrrole_Mease_sub1"/>
</dbReference>
<reference evidence="10" key="1">
    <citation type="submission" date="2013-08" db="EMBL/GenBank/DDBJ databases">
        <authorList>
            <person name="Durkin A.S."/>
            <person name="Haft D.R."/>
            <person name="McCorrison J."/>
            <person name="Torralba M."/>
            <person name="Gillis M."/>
            <person name="Haft D.H."/>
            <person name="Methe B."/>
            <person name="Sutton G."/>
            <person name="Nelson K.E."/>
        </authorList>
    </citation>
    <scope>NUCLEOTIDE SEQUENCE [LARGE SCALE GENOMIC DNA]</scope>
    <source>
        <strain evidence="10">F0233</strain>
    </source>
</reference>
<dbReference type="InterPro" id="IPR021744">
    <property type="entry name" value="CbiG_N"/>
</dbReference>
<evidence type="ECO:0000256" key="4">
    <source>
        <dbReference type="ARBA" id="ARBA00022679"/>
    </source>
</evidence>
<evidence type="ECO:0000313" key="11">
    <source>
        <dbReference type="Proteomes" id="UP000017052"/>
    </source>
</evidence>
<dbReference type="NCBIfam" id="TIGR01466">
    <property type="entry name" value="cobJ_cbiH"/>
    <property type="match status" value="1"/>
</dbReference>
<dbReference type="Pfam" id="PF01890">
    <property type="entry name" value="CbiG_C"/>
    <property type="match status" value="1"/>
</dbReference>
<keyword evidence="2" id="KW-0169">Cobalamin biosynthesis</keyword>
<evidence type="ECO:0000259" key="9">
    <source>
        <dbReference type="Pfam" id="PF11760"/>
    </source>
</evidence>
<feature type="region of interest" description="Disordered" evidence="6">
    <location>
        <begin position="212"/>
        <end position="236"/>
    </location>
</feature>
<dbReference type="OrthoDB" id="9804789at2"/>
<dbReference type="InterPro" id="IPR036518">
    <property type="entry name" value="CobE/GbiG_C_sf"/>
</dbReference>
<dbReference type="EC" id="2.1.1.131" evidence="10"/>
<dbReference type="SUPFAM" id="SSF159664">
    <property type="entry name" value="CobE/GbiG C-terminal domain-like"/>
    <property type="match status" value="1"/>
</dbReference>
<feature type="domain" description="Tetrapyrrole methylase" evidence="7">
    <location>
        <begin position="583"/>
        <end position="786"/>
    </location>
</feature>
<dbReference type="InterPro" id="IPR006363">
    <property type="entry name" value="Cbl_synth_CobJ/CibH_dom"/>
</dbReference>
<dbReference type="Gene3D" id="3.30.950.10">
    <property type="entry name" value="Methyltransferase, Cobalt-precorrin-4 Transmethylase, Domain 2"/>
    <property type="match status" value="2"/>
</dbReference>
<dbReference type="CDD" id="cd11646">
    <property type="entry name" value="Precorrin_3B_C17_MT"/>
    <property type="match status" value="1"/>
</dbReference>
<dbReference type="Pfam" id="PF00590">
    <property type="entry name" value="TP_methylase"/>
    <property type="match status" value="2"/>
</dbReference>
<dbReference type="GO" id="GO:0032259">
    <property type="term" value="P:methylation"/>
    <property type="evidence" value="ECO:0007669"/>
    <property type="project" value="UniProtKB-KW"/>
</dbReference>
<dbReference type="PANTHER" id="PTHR47036">
    <property type="entry name" value="COBALT-FACTOR III C(17)-METHYLTRANSFERASE-RELATED"/>
    <property type="match status" value="1"/>
</dbReference>
<evidence type="ECO:0000256" key="2">
    <source>
        <dbReference type="ARBA" id="ARBA00022573"/>
    </source>
</evidence>
<dbReference type="CDD" id="cd11644">
    <property type="entry name" value="Precorrin-6Y-MT"/>
    <property type="match status" value="1"/>
</dbReference>
<keyword evidence="3 10" id="KW-0489">Methyltransferase</keyword>
<evidence type="ECO:0000259" key="7">
    <source>
        <dbReference type="Pfam" id="PF00590"/>
    </source>
</evidence>
<feature type="region of interest" description="Disordered" evidence="6">
    <location>
        <begin position="404"/>
        <end position="430"/>
    </location>
</feature>
<dbReference type="EMBL" id="ACVN02000150">
    <property type="protein sequence ID" value="ERK57632.1"/>
    <property type="molecule type" value="Genomic_DNA"/>
</dbReference>
<comment type="pathway">
    <text evidence="1">Cofactor biosynthesis; adenosylcobalamin biosynthesis.</text>
</comment>
<evidence type="ECO:0000256" key="3">
    <source>
        <dbReference type="ARBA" id="ARBA00022603"/>
    </source>
</evidence>
<evidence type="ECO:0000256" key="1">
    <source>
        <dbReference type="ARBA" id="ARBA00004953"/>
    </source>
</evidence>
<keyword evidence="4 10" id="KW-0808">Transferase</keyword>